<comment type="caution">
    <text evidence="1">The sequence shown here is derived from an EMBL/GenBank/DDBJ whole genome shotgun (WGS) entry which is preliminary data.</text>
</comment>
<dbReference type="EMBL" id="JASMRN010000006">
    <property type="protein sequence ID" value="MEZ7515343.1"/>
    <property type="molecule type" value="Genomic_DNA"/>
</dbReference>
<evidence type="ECO:0000313" key="1">
    <source>
        <dbReference type="EMBL" id="MEZ7515343.1"/>
    </source>
</evidence>
<organism evidence="1 2">
    <name type="scientific">Flavobacterium frigidarium</name>
    <dbReference type="NCBI Taxonomy" id="99286"/>
    <lineage>
        <taxon>Bacteria</taxon>
        <taxon>Pseudomonadati</taxon>
        <taxon>Bacteroidota</taxon>
        <taxon>Flavobacteriia</taxon>
        <taxon>Flavobacteriales</taxon>
        <taxon>Flavobacteriaceae</taxon>
        <taxon>Flavobacterium</taxon>
    </lineage>
</organism>
<dbReference type="RefSeq" id="WP_371569745.1">
    <property type="nucleotide sequence ID" value="NZ_JASMRN010000006.1"/>
</dbReference>
<keyword evidence="2" id="KW-1185">Reference proteome</keyword>
<reference evidence="1 2" key="1">
    <citation type="submission" date="2023-05" db="EMBL/GenBank/DDBJ databases">
        <title>Adaptations of aquatic viruses from atmosphere-close ecosystems of the Central Arctic Ocean.</title>
        <authorList>
            <person name="Rahlff J."/>
            <person name="Holmfeldt K."/>
        </authorList>
    </citation>
    <scope>NUCLEOTIDE SEQUENCE [LARGE SCALE GENOMIC DNA]</scope>
    <source>
        <strain evidence="1 2">Arc14</strain>
    </source>
</reference>
<dbReference type="Proteomes" id="UP001568894">
    <property type="component" value="Unassembled WGS sequence"/>
</dbReference>
<accession>A0ABV4KFW9</accession>
<evidence type="ECO:0008006" key="3">
    <source>
        <dbReference type="Google" id="ProtNLM"/>
    </source>
</evidence>
<name>A0ABV4KFW9_9FLAO</name>
<dbReference type="Gene3D" id="1.10.30.50">
    <property type="match status" value="1"/>
</dbReference>
<protein>
    <recommendedName>
        <fullName evidence="3">HNH endonuclease</fullName>
    </recommendedName>
</protein>
<proteinExistence type="predicted"/>
<evidence type="ECO:0000313" key="2">
    <source>
        <dbReference type="Proteomes" id="UP001568894"/>
    </source>
</evidence>
<sequence length="304" mass="35995">MNYIDINQQKIIEAENKHYLGLIDDIFIRIDKITNPFVKMVFDNHINQYLDVIVKGNPDQLLQCHNRIEPYLIPIVKTNIQEVFKYQGWFDQKKKTKYDAYDLAFNLDIPTCVYCNRIYTKTVINPSKITRPTFDHWFSKSDYPLLALSFYNLLPSCTVCNSGVKGSNHFGLTTHFHPYHTSMNDDEKLNFKFSYDHKNYSSFKFKIINKNDFSKNSTNAFKLKEIYETHEDEIIDLRKLRDIYSDKYLQMLKNNILKGTSTSEEEIYRLAFGTHIDEAMFDRRPLSKMKKDILIELGILKNEK</sequence>
<gene>
    <name evidence="1" type="ORF">QO192_08615</name>
</gene>